<dbReference type="Pfam" id="PF02383">
    <property type="entry name" value="Syja_N"/>
    <property type="match status" value="1"/>
</dbReference>
<evidence type="ECO:0000256" key="7">
    <source>
        <dbReference type="ARBA" id="ARBA00022801"/>
    </source>
</evidence>
<evidence type="ECO:0000256" key="2">
    <source>
        <dbReference type="ARBA" id="ARBA00008943"/>
    </source>
</evidence>
<evidence type="ECO:0000256" key="4">
    <source>
        <dbReference type="ARBA" id="ARBA00013044"/>
    </source>
</evidence>
<dbReference type="GO" id="GO:0043813">
    <property type="term" value="F:phosphatidylinositol-3,5-bisphosphate 5-phosphatase activity"/>
    <property type="evidence" value="ECO:0007669"/>
    <property type="project" value="TreeGrafter"/>
</dbReference>
<proteinExistence type="inferred from homology"/>
<evidence type="ECO:0000259" key="10">
    <source>
        <dbReference type="PROSITE" id="PS50275"/>
    </source>
</evidence>
<dbReference type="Pfam" id="PF22669">
    <property type="entry name" value="Exo_endo_phos2"/>
    <property type="match status" value="1"/>
</dbReference>
<reference evidence="11" key="1">
    <citation type="submission" date="2022-09" db="EMBL/GenBank/DDBJ databases">
        <title>Chromosome-level assembly of Trichoderma breve T069, a fungus used in development of biopesticide product.</title>
        <authorList>
            <person name="Lin R."/>
            <person name="Liu T."/>
        </authorList>
    </citation>
    <scope>NUCLEOTIDE SEQUENCE</scope>
    <source>
        <strain evidence="11">T069</strain>
    </source>
</reference>
<feature type="compositionally biased region" description="Polar residues" evidence="9">
    <location>
        <begin position="1156"/>
        <end position="1167"/>
    </location>
</feature>
<dbReference type="PROSITE" id="PS50275">
    <property type="entry name" value="SAC"/>
    <property type="match status" value="1"/>
</dbReference>
<dbReference type="FunFam" id="3.60.10.10:FF:000029">
    <property type="entry name" value="Inositol polyphosphate 5-phosphatase"/>
    <property type="match status" value="1"/>
</dbReference>
<dbReference type="GO" id="GO:0046856">
    <property type="term" value="P:phosphatidylinositol dephosphorylation"/>
    <property type="evidence" value="ECO:0007669"/>
    <property type="project" value="InterPro"/>
</dbReference>
<dbReference type="RefSeq" id="XP_056033219.1">
    <property type="nucleotide sequence ID" value="XM_056167903.1"/>
</dbReference>
<evidence type="ECO:0000256" key="6">
    <source>
        <dbReference type="ARBA" id="ARBA00022490"/>
    </source>
</evidence>
<feature type="compositionally biased region" description="Basic and acidic residues" evidence="9">
    <location>
        <begin position="1027"/>
        <end position="1041"/>
    </location>
</feature>
<comment type="subcellular location">
    <subcellularLocation>
        <location evidence="1">Cytoplasm</location>
    </subcellularLocation>
</comment>
<name>A0A9W9JQJ9_9HYPO</name>
<evidence type="ECO:0000313" key="11">
    <source>
        <dbReference type="EMBL" id="KAJ4864163.1"/>
    </source>
</evidence>
<dbReference type="SUPFAM" id="SSF56219">
    <property type="entry name" value="DNase I-like"/>
    <property type="match status" value="1"/>
</dbReference>
<dbReference type="InterPro" id="IPR046985">
    <property type="entry name" value="IP5"/>
</dbReference>
<dbReference type="GO" id="GO:0005737">
    <property type="term" value="C:cytoplasm"/>
    <property type="evidence" value="ECO:0007669"/>
    <property type="project" value="UniProtKB-SubCell"/>
</dbReference>
<keyword evidence="8" id="KW-0653">Protein transport</keyword>
<gene>
    <name evidence="11" type="ORF">T069G_00693</name>
</gene>
<dbReference type="EMBL" id="JAOPEN010000001">
    <property type="protein sequence ID" value="KAJ4864163.1"/>
    <property type="molecule type" value="Genomic_DNA"/>
</dbReference>
<evidence type="ECO:0000256" key="5">
    <source>
        <dbReference type="ARBA" id="ARBA00022448"/>
    </source>
</evidence>
<dbReference type="InterPro" id="IPR036691">
    <property type="entry name" value="Endo/exonu/phosph_ase_sf"/>
</dbReference>
<feature type="region of interest" description="Disordered" evidence="9">
    <location>
        <begin position="957"/>
        <end position="1238"/>
    </location>
</feature>
<evidence type="ECO:0000256" key="8">
    <source>
        <dbReference type="ARBA" id="ARBA00022927"/>
    </source>
</evidence>
<keyword evidence="6" id="KW-0963">Cytoplasm</keyword>
<keyword evidence="5" id="KW-0813">Transport</keyword>
<comment type="similarity">
    <text evidence="3">In the central section; belongs to the inositol 1,4,5-trisphosphate 5-phosphatase family.</text>
</comment>
<dbReference type="GO" id="GO:0016020">
    <property type="term" value="C:membrane"/>
    <property type="evidence" value="ECO:0007669"/>
    <property type="project" value="TreeGrafter"/>
</dbReference>
<evidence type="ECO:0000256" key="1">
    <source>
        <dbReference type="ARBA" id="ARBA00004496"/>
    </source>
</evidence>
<keyword evidence="12" id="KW-1185">Reference proteome</keyword>
<sequence length="1238" mass="136166">MDNPPGSWSAQAPAPEKSSELFIRDYPHRSIAIVSSSHALILRYSSSASEAFGSGSPVSLPSSKPRGGENAAAKCMVEFSPISKKLLKDYRPLTSRPVYGTLGLIAINGEVFLSVITHAVRAATVRPGETVERIASVDFYCLSSADYDDVVPLDQGLSRREVAVEHPCHDLRRLLSNGSFYYSTDFDLTNRVQDRPINSNSFEIDNFDDTYLWNSFMISPLVQFRSRLMPQEREALDSSRILTSAIRGFCKTMTIPQSSSPLKASRSGMPSFLTLISRLSCRRAGTRFNARGMDDNGNVANFVETETTFWSPTGVLFSYAQVRGSVPVFWEQAADLIPGRQKITITRPLDATQPTFNKHFEDLEQSYGAVHVVNLLSETKPGEVELATMYRECIRRSPLSRPGQHQSEDHALLRETHYDFHAETKGPAGYEAARGIRRYIENSADGFAYYLAESHNDSGERSGERMVVVLQQEGVFRTNCLDCLDRTNLIQTLISQMAVEAFLGHRGEFAASDFWMRHSSLWADNDLRKSAQRIYHNNFIDPSRQITIDMLLGLLVGQAPVHLFDPISDYVSLELARRSEEFTSFKNISIWVGTFNLNGRTEGIDHDLSPWLFPPSLGSSQPEIFVVAFQEIVELSPQQIMNSDPTRKSLWESAVKRALNQRQASLGGHKYVLLRSGQLVGAALCIFVKSSSLDHIKNVEGSVKKTGLSGMAGNKGAVAIRFDYANTHICFVTAHLAAGFSNYDERNRDYATIHGGLRFQRNRGIEDHDAIIWLGDFNYRIGLSSEVVRGLVKKRDLQTMYENDQLNLQMVAGLAFQFYSEARISFMPTYRFDIGTEVYDTSEKARIPAWTDRVLRKGAILRQTAYDSAPLLFSDHRPVYATFDCRVSLINEAQRNAISHELYDRRKIEVGDSAAHGDGEDTEDEDLIGYDAIEPGLPPASSDRQKWWLDNRQPARAQIPIPSGRDGQQMALNPNRPSNPFGQGEELDWISVSRSSPGASLSSISSSPKLPPQYDPATLPAQVGRMKIGDGDSTRSAHGDRSGVAPPPPPPRRSATTLDMGSNTGLGIKSASSTSLGPRPASSASQTSQLSQQLKAGKSAPPVAKKPAHLLSTSPASTSSLASGGGRNQPAHGGDDFHPPLPARASTMVAKPDDVQWQTRPAISTTGKKPIAPPKPPLNVGMNTTTSTNTRVAARGPPTLPQRSRQANQGPVDLLDSLNEGGEEEMGGWETLQPSAAA</sequence>
<comment type="caution">
    <text evidence="11">The sequence shown here is derived from an EMBL/GenBank/DDBJ whole genome shotgun (WGS) entry which is preliminary data.</text>
</comment>
<dbReference type="InterPro" id="IPR002013">
    <property type="entry name" value="SAC_dom"/>
</dbReference>
<dbReference type="AlphaFoldDB" id="A0A9W9JQJ9"/>
<evidence type="ECO:0000256" key="3">
    <source>
        <dbReference type="ARBA" id="ARBA00009678"/>
    </source>
</evidence>
<evidence type="ECO:0000313" key="12">
    <source>
        <dbReference type="Proteomes" id="UP001140511"/>
    </source>
</evidence>
<dbReference type="GO" id="GO:0015031">
    <property type="term" value="P:protein transport"/>
    <property type="evidence" value="ECO:0007669"/>
    <property type="project" value="UniProtKB-KW"/>
</dbReference>
<comment type="similarity">
    <text evidence="2">Belongs to the synaptojanin family.</text>
</comment>
<protein>
    <recommendedName>
        <fullName evidence="4">phosphoinositide 5-phosphatase</fullName>
        <ecNumber evidence="4">3.1.3.36</ecNumber>
    </recommendedName>
</protein>
<dbReference type="InterPro" id="IPR000300">
    <property type="entry name" value="IPPc"/>
</dbReference>
<dbReference type="EC" id="3.1.3.36" evidence="4"/>
<feature type="compositionally biased region" description="Polar residues" evidence="9">
    <location>
        <begin position="1181"/>
        <end position="1191"/>
    </location>
</feature>
<dbReference type="SMART" id="SM00128">
    <property type="entry name" value="IPPc"/>
    <property type="match status" value="1"/>
</dbReference>
<dbReference type="GeneID" id="80862591"/>
<feature type="compositionally biased region" description="Polar residues" evidence="9">
    <location>
        <begin position="1054"/>
        <end position="1076"/>
    </location>
</feature>
<dbReference type="Proteomes" id="UP001140511">
    <property type="component" value="Unassembled WGS sequence"/>
</dbReference>
<feature type="compositionally biased region" description="Low complexity" evidence="9">
    <location>
        <begin position="1110"/>
        <end position="1122"/>
    </location>
</feature>
<dbReference type="GO" id="GO:0004439">
    <property type="term" value="F:phosphatidylinositol-4,5-bisphosphate 5-phosphatase activity"/>
    <property type="evidence" value="ECO:0007669"/>
    <property type="project" value="UniProtKB-EC"/>
</dbReference>
<feature type="compositionally biased region" description="Low complexity" evidence="9">
    <location>
        <begin position="1081"/>
        <end position="1094"/>
    </location>
</feature>
<accession>A0A9W9JQJ9</accession>
<feature type="compositionally biased region" description="Polar residues" evidence="9">
    <location>
        <begin position="970"/>
        <end position="981"/>
    </location>
</feature>
<dbReference type="PANTHER" id="PTHR11200:SF257">
    <property type="entry name" value="PHOSPHOINOSITIDE 5-PHOSPHATASE"/>
    <property type="match status" value="1"/>
</dbReference>
<dbReference type="Gene3D" id="3.60.10.10">
    <property type="entry name" value="Endonuclease/exonuclease/phosphatase"/>
    <property type="match status" value="1"/>
</dbReference>
<feature type="compositionally biased region" description="Low complexity" evidence="9">
    <location>
        <begin position="991"/>
        <end position="1007"/>
    </location>
</feature>
<feature type="domain" description="SAC" evidence="10">
    <location>
        <begin position="171"/>
        <end position="525"/>
    </location>
</feature>
<evidence type="ECO:0000256" key="9">
    <source>
        <dbReference type="SAM" id="MobiDB-lite"/>
    </source>
</evidence>
<organism evidence="11 12">
    <name type="scientific">Trichoderma breve</name>
    <dbReference type="NCBI Taxonomy" id="2034170"/>
    <lineage>
        <taxon>Eukaryota</taxon>
        <taxon>Fungi</taxon>
        <taxon>Dikarya</taxon>
        <taxon>Ascomycota</taxon>
        <taxon>Pezizomycotina</taxon>
        <taxon>Sordariomycetes</taxon>
        <taxon>Hypocreomycetidae</taxon>
        <taxon>Hypocreales</taxon>
        <taxon>Hypocreaceae</taxon>
        <taxon>Trichoderma</taxon>
    </lineage>
</organism>
<dbReference type="PANTHER" id="PTHR11200">
    <property type="entry name" value="INOSITOL 5-PHOSPHATASE"/>
    <property type="match status" value="1"/>
</dbReference>
<keyword evidence="7" id="KW-0378">Hydrolase</keyword>